<comment type="caution">
    <text evidence="1">The sequence shown here is derived from an EMBL/GenBank/DDBJ whole genome shotgun (WGS) entry which is preliminary data.</text>
</comment>
<sequence>MPSFLTKVFTRTKKQHDESSPTPTSPTLLDGKYEAVPALASNFAEESQSQPTSDSQSTPAGTPSPSPAFALSLFRPKSRVPHAQRRSDALPTLSLNLPGPKQPSDDPARAFAVVFEADPDAVRVLDDATIGARRLSPLEALILVRACAQAITERGLETLGIMHPHWYSASPDVQRKLISLFIHSLAPKTPITTLSPTPAAPTSAFDSELGYTRSPHDVAAVLRWGIRHLRLDAPSFAGATQDGDWGWYTAFHAAERAASYPPRAFSTLLVPALPPAHTALLTATIDVIAALAAHAEANSISGSKLSKFLGLWLLAPGASRAAPHDDWAAFYQRWERAGRVLEHLFLARIREESITHRLPTRLQELVQHYPYHSARPTDPTDDVDLLPRPRFSTRQHPALFVRVETHPGARVHPVRLVLEAFKLGALDGVQDEGDAEMRMWALVRAAASPTSPTSIEESSSPAATEESTSSAHPQPQPQLSRVFVDETIQLLSSIPAEHGAPALGLVSPVVRITSVEPSFDRKAGLGLGSSVGGLSGGGTASPTSPATGANAAGSPVITDWAQFSTSGFGDGASPVQPLAATLLDKDVEVTEPQAQAVSRKSSARRARGTLSPTLGSTLSTTYSPTYTTGTGTNFGTVTGAGFKSTGAGTGTKSDQRTDTQAPQMSLSSVRLVALDEAFVDFWADAVLDPISAAEPAWPPFVICGLRPVEGVVVPSTGANTANSGANTRATSPGAGGNTTGVGGNTSVNSGGNTRATSPGSGAAGATGANTGKPIQYLIIEQAPARAPSAPPTRASSPASGKKGRAGKGWRRAKDDKAKDDKDGKDGESKESKEGKERKSRTSSPRPSFRSDMTLAAARKRFSFFGGGGTVGGVRTSTAGE</sequence>
<protein>
    <submittedName>
        <fullName evidence="1">Uncharacterized protein</fullName>
    </submittedName>
</protein>
<organism evidence="1 2">
    <name type="scientific">Leucogyrophana mollusca</name>
    <dbReference type="NCBI Taxonomy" id="85980"/>
    <lineage>
        <taxon>Eukaryota</taxon>
        <taxon>Fungi</taxon>
        <taxon>Dikarya</taxon>
        <taxon>Basidiomycota</taxon>
        <taxon>Agaricomycotina</taxon>
        <taxon>Agaricomycetes</taxon>
        <taxon>Agaricomycetidae</taxon>
        <taxon>Boletales</taxon>
        <taxon>Boletales incertae sedis</taxon>
        <taxon>Leucogyrophana</taxon>
    </lineage>
</organism>
<dbReference type="EMBL" id="MU266991">
    <property type="protein sequence ID" value="KAH7917619.1"/>
    <property type="molecule type" value="Genomic_DNA"/>
</dbReference>
<reference evidence="1" key="1">
    <citation type="journal article" date="2021" name="New Phytol.">
        <title>Evolutionary innovations through gain and loss of genes in the ectomycorrhizal Boletales.</title>
        <authorList>
            <person name="Wu G."/>
            <person name="Miyauchi S."/>
            <person name="Morin E."/>
            <person name="Kuo A."/>
            <person name="Drula E."/>
            <person name="Varga T."/>
            <person name="Kohler A."/>
            <person name="Feng B."/>
            <person name="Cao Y."/>
            <person name="Lipzen A."/>
            <person name="Daum C."/>
            <person name="Hundley H."/>
            <person name="Pangilinan J."/>
            <person name="Johnson J."/>
            <person name="Barry K."/>
            <person name="LaButti K."/>
            <person name="Ng V."/>
            <person name="Ahrendt S."/>
            <person name="Min B."/>
            <person name="Choi I.G."/>
            <person name="Park H."/>
            <person name="Plett J.M."/>
            <person name="Magnuson J."/>
            <person name="Spatafora J.W."/>
            <person name="Nagy L.G."/>
            <person name="Henrissat B."/>
            <person name="Grigoriev I.V."/>
            <person name="Yang Z.L."/>
            <person name="Xu J."/>
            <person name="Martin F.M."/>
        </authorList>
    </citation>
    <scope>NUCLEOTIDE SEQUENCE</scope>
    <source>
        <strain evidence="1">KUC20120723A-06</strain>
    </source>
</reference>
<accession>A0ACB8AWQ5</accession>
<proteinExistence type="predicted"/>
<gene>
    <name evidence="1" type="ORF">BV22DRAFT_1100929</name>
</gene>
<evidence type="ECO:0000313" key="2">
    <source>
        <dbReference type="Proteomes" id="UP000790709"/>
    </source>
</evidence>
<keyword evidence="2" id="KW-1185">Reference proteome</keyword>
<name>A0ACB8AWQ5_9AGAM</name>
<feature type="non-terminal residue" evidence="1">
    <location>
        <position position="880"/>
    </location>
</feature>
<dbReference type="Proteomes" id="UP000790709">
    <property type="component" value="Unassembled WGS sequence"/>
</dbReference>
<evidence type="ECO:0000313" key="1">
    <source>
        <dbReference type="EMBL" id="KAH7917619.1"/>
    </source>
</evidence>